<name>A0ABR9HRM1_9PSEU</name>
<evidence type="ECO:0000256" key="2">
    <source>
        <dbReference type="ARBA" id="ARBA00023235"/>
    </source>
</evidence>
<accession>A0ABR9HRM1</accession>
<organism evidence="3 4">
    <name type="scientific">Amycolatopsis lexingtonensis</name>
    <dbReference type="NCBI Taxonomy" id="218822"/>
    <lineage>
        <taxon>Bacteria</taxon>
        <taxon>Bacillati</taxon>
        <taxon>Actinomycetota</taxon>
        <taxon>Actinomycetes</taxon>
        <taxon>Pseudonocardiales</taxon>
        <taxon>Pseudonocardiaceae</taxon>
        <taxon>Amycolatopsis</taxon>
    </lineage>
</organism>
<comment type="caution">
    <text evidence="3">The sequence shown here is derived from an EMBL/GenBank/DDBJ whole genome shotgun (WGS) entry which is preliminary data.</text>
</comment>
<keyword evidence="4" id="KW-1185">Reference proteome</keyword>
<comment type="similarity">
    <text evidence="1">Belongs to the aspartate/glutamate racemases family.</text>
</comment>
<dbReference type="InterPro" id="IPR001920">
    <property type="entry name" value="Asp/Glu_race"/>
</dbReference>
<gene>
    <name evidence="3" type="ORF">H4696_000678</name>
</gene>
<evidence type="ECO:0000256" key="1">
    <source>
        <dbReference type="ARBA" id="ARBA00007847"/>
    </source>
</evidence>
<protein>
    <submittedName>
        <fullName evidence="3">Aspartate racemase</fullName>
        <ecNumber evidence="3">5.1.1.13</ecNumber>
    </submittedName>
</protein>
<evidence type="ECO:0000313" key="4">
    <source>
        <dbReference type="Proteomes" id="UP000631670"/>
    </source>
</evidence>
<dbReference type="SUPFAM" id="SSF53681">
    <property type="entry name" value="Aspartate/glutamate racemase"/>
    <property type="match status" value="2"/>
</dbReference>
<dbReference type="GO" id="GO:0047689">
    <property type="term" value="F:aspartate racemase activity"/>
    <property type="evidence" value="ECO:0007669"/>
    <property type="project" value="UniProtKB-EC"/>
</dbReference>
<dbReference type="Proteomes" id="UP000631670">
    <property type="component" value="Unassembled WGS sequence"/>
</dbReference>
<evidence type="ECO:0000313" key="3">
    <source>
        <dbReference type="EMBL" id="MBE1493578.1"/>
    </source>
</evidence>
<reference evidence="3 4" key="1">
    <citation type="submission" date="2020-10" db="EMBL/GenBank/DDBJ databases">
        <title>Sequencing the genomes of 1000 actinobacteria strains.</title>
        <authorList>
            <person name="Klenk H.-P."/>
        </authorList>
    </citation>
    <scope>NUCLEOTIDE SEQUENCE [LARGE SCALE GENOMIC DNA]</scope>
    <source>
        <strain evidence="3 4">DSM 44653</strain>
    </source>
</reference>
<proteinExistence type="inferred from homology"/>
<dbReference type="InterPro" id="IPR033134">
    <property type="entry name" value="Asp/Glu_racemase_AS_2"/>
</dbReference>
<dbReference type="EMBL" id="JADBEG010000001">
    <property type="protein sequence ID" value="MBE1493578.1"/>
    <property type="molecule type" value="Genomic_DNA"/>
</dbReference>
<dbReference type="InterPro" id="IPR004380">
    <property type="entry name" value="Asp_race"/>
</dbReference>
<dbReference type="Gene3D" id="3.40.50.1860">
    <property type="match status" value="2"/>
</dbReference>
<dbReference type="Pfam" id="PF01177">
    <property type="entry name" value="Asp_Glu_race"/>
    <property type="match status" value="1"/>
</dbReference>
<dbReference type="InterPro" id="IPR015942">
    <property type="entry name" value="Asp/Glu/hydantoin_racemase"/>
</dbReference>
<dbReference type="EC" id="5.1.1.13" evidence="3"/>
<dbReference type="NCBIfam" id="TIGR00035">
    <property type="entry name" value="asp_race"/>
    <property type="match status" value="1"/>
</dbReference>
<dbReference type="PROSITE" id="PS00924">
    <property type="entry name" value="ASP_GLU_RACEMASE_2"/>
    <property type="match status" value="1"/>
</dbReference>
<dbReference type="PANTHER" id="PTHR21198:SF7">
    <property type="entry name" value="ASPARTATE-GLUTAMATE RACEMASE FAMILY"/>
    <property type="match status" value="1"/>
</dbReference>
<sequence>MIYYQELNRGIRRRLGGLHSARCLMASVDFAEIEKMQEQGEWVKAGAHLAAHARDLERGGADCVVLCTNTMHRVFDNLRDAVSIPVLHIADGTAQALEKAGVSCVGLLGTRYTMEHEFYRSRLVNRGLTVVVPDERERGIVHDVIYNELCLGKVLDHSRVAYQEIVSSLAKRGAEAVILGCTEIGLLLDTENSPLPVFDTTLLHVEAALDWALGDD</sequence>
<dbReference type="PANTHER" id="PTHR21198">
    <property type="entry name" value="GLUTAMATE RACEMASE"/>
    <property type="match status" value="1"/>
</dbReference>
<keyword evidence="2 3" id="KW-0413">Isomerase</keyword>